<evidence type="ECO:0000313" key="6">
    <source>
        <dbReference type="Proteomes" id="UP000289184"/>
    </source>
</evidence>
<dbReference type="Gene3D" id="1.10.1070.20">
    <property type="match status" value="1"/>
</dbReference>
<dbReference type="EMBL" id="UFQB01000010">
    <property type="protein sequence ID" value="SSW66812.1"/>
    <property type="molecule type" value="Genomic_DNA"/>
</dbReference>
<dbReference type="InterPro" id="IPR052028">
    <property type="entry name" value="HipA_Ser/Thr_kinase"/>
</dbReference>
<keyword evidence="3" id="KW-0418">Kinase</keyword>
<evidence type="ECO:0000256" key="2">
    <source>
        <dbReference type="ARBA" id="ARBA00022679"/>
    </source>
</evidence>
<dbReference type="AlphaFoldDB" id="A0A446CG42"/>
<feature type="domain" description="HipA-like C-terminal" evidence="4">
    <location>
        <begin position="176"/>
        <end position="402"/>
    </location>
</feature>
<dbReference type="Proteomes" id="UP000289184">
    <property type="component" value="Unassembled WGS sequence"/>
</dbReference>
<dbReference type="PANTHER" id="PTHR37419:SF8">
    <property type="entry name" value="TOXIN YJJJ"/>
    <property type="match status" value="1"/>
</dbReference>
<evidence type="ECO:0000313" key="5">
    <source>
        <dbReference type="EMBL" id="SSW66812.1"/>
    </source>
</evidence>
<protein>
    <recommendedName>
        <fullName evidence="4">HipA-like C-terminal domain-containing protein</fullName>
    </recommendedName>
</protein>
<dbReference type="Pfam" id="PF07804">
    <property type="entry name" value="HipA_C"/>
    <property type="match status" value="1"/>
</dbReference>
<name>A0A446CG42_9BURK</name>
<proteinExistence type="inferred from homology"/>
<dbReference type="RefSeq" id="WP_129527931.1">
    <property type="nucleotide sequence ID" value="NZ_UFQB01000010.1"/>
</dbReference>
<evidence type="ECO:0000256" key="3">
    <source>
        <dbReference type="ARBA" id="ARBA00022777"/>
    </source>
</evidence>
<evidence type="ECO:0000259" key="4">
    <source>
        <dbReference type="Pfam" id="PF07804"/>
    </source>
</evidence>
<dbReference type="OrthoDB" id="9805913at2"/>
<dbReference type="GO" id="GO:0005829">
    <property type="term" value="C:cytosol"/>
    <property type="evidence" value="ECO:0007669"/>
    <property type="project" value="TreeGrafter"/>
</dbReference>
<sequence>MARTKKQKSVESELFVYVDIRGEAVLAGILTLDDSDENHFFAEFTYVQSYVGDPRAFALDPLNLPLVDARTTFRTESRYERLGAIFDAAPDAWGRNVMRVDNAGARVTEDEVLLKGRGMGVGALFFSARQLTPNMRKTYRLPEVGQLESLAGLLTDIDQGVKPKGLYRDILGSSWDIGGARPKTIVRDDEGEMWIAKFPRKGDSYDRQRVEYANLQMAKAIGLTVPDIRLAETHLGAVLLTHRFDRERLAAEQGAEPVVARRHFLSGASLISPSVQIGKRELDGPRGKATYSYARLADVVRRVSSNPVQDLKELYARMVLNVAVHNTDDHLKNVGFLKDEGAHSYRLSPLFDVVTQEGSAKHYLHIGAAGRESSFENCLSEYRRFGLRAEAAAQEILEHVRGVVRERQRFYDMAGMSAEEVAQVEASLMAWRHGAPAVRSKS</sequence>
<keyword evidence="6" id="KW-1185">Reference proteome</keyword>
<reference evidence="5 6" key="1">
    <citation type="submission" date="2018-07" db="EMBL/GenBank/DDBJ databases">
        <authorList>
            <person name="Peeters C."/>
        </authorList>
    </citation>
    <scope>NUCLEOTIDE SEQUENCE [LARGE SCALE GENOMIC DNA]</scope>
    <source>
        <strain evidence="5 6">LMG 3411</strain>
    </source>
</reference>
<dbReference type="InterPro" id="IPR012893">
    <property type="entry name" value="HipA-like_C"/>
</dbReference>
<organism evidence="5 6">
    <name type="scientific">Achromobacter agilis</name>
    <dbReference type="NCBI Taxonomy" id="1353888"/>
    <lineage>
        <taxon>Bacteria</taxon>
        <taxon>Pseudomonadati</taxon>
        <taxon>Pseudomonadota</taxon>
        <taxon>Betaproteobacteria</taxon>
        <taxon>Burkholderiales</taxon>
        <taxon>Alcaligenaceae</taxon>
        <taxon>Achromobacter</taxon>
    </lineage>
</organism>
<comment type="similarity">
    <text evidence="1">Belongs to the HipA Ser/Thr kinase family.</text>
</comment>
<accession>A0A446CG42</accession>
<keyword evidence="2" id="KW-0808">Transferase</keyword>
<evidence type="ECO:0000256" key="1">
    <source>
        <dbReference type="ARBA" id="ARBA00010164"/>
    </source>
</evidence>
<dbReference type="GO" id="GO:0004674">
    <property type="term" value="F:protein serine/threonine kinase activity"/>
    <property type="evidence" value="ECO:0007669"/>
    <property type="project" value="TreeGrafter"/>
</dbReference>
<gene>
    <name evidence="5" type="ORF">AGI3411_02738</name>
</gene>
<dbReference type="PANTHER" id="PTHR37419">
    <property type="entry name" value="SERINE/THREONINE-PROTEIN KINASE TOXIN HIPA"/>
    <property type="match status" value="1"/>
</dbReference>